<dbReference type="PANTHER" id="PTHR13815">
    <property type="entry name" value="GOLGIN-84"/>
    <property type="match status" value="1"/>
</dbReference>
<keyword evidence="3" id="KW-1133">Transmembrane helix</keyword>
<keyword evidence="6" id="KW-0472">Membrane</keyword>
<feature type="coiled-coil region" evidence="7">
    <location>
        <begin position="217"/>
        <end position="305"/>
    </location>
</feature>
<evidence type="ECO:0000256" key="6">
    <source>
        <dbReference type="ARBA" id="ARBA00023136"/>
    </source>
</evidence>
<protein>
    <submittedName>
        <fullName evidence="9">Uncharacterized protein</fullName>
    </submittedName>
</protein>
<reference evidence="9" key="1">
    <citation type="submission" date="2020-02" db="EMBL/GenBank/DDBJ databases">
        <authorList>
            <person name="Scholz U."/>
            <person name="Mascher M."/>
            <person name="Fiebig A."/>
        </authorList>
    </citation>
    <scope>NUCLEOTIDE SEQUENCE</scope>
</reference>
<evidence type="ECO:0000256" key="1">
    <source>
        <dbReference type="ARBA" id="ARBA00004394"/>
    </source>
</evidence>
<dbReference type="GO" id="GO:0031985">
    <property type="term" value="C:Golgi cisterna"/>
    <property type="evidence" value="ECO:0007669"/>
    <property type="project" value="TreeGrafter"/>
</dbReference>
<name>A0A7I8KSY6_SPIIN</name>
<keyword evidence="4" id="KW-0333">Golgi apparatus</keyword>
<evidence type="ECO:0000256" key="3">
    <source>
        <dbReference type="ARBA" id="ARBA00022989"/>
    </source>
</evidence>
<gene>
    <name evidence="9" type="ORF">SI8410_08011558</name>
</gene>
<keyword evidence="10" id="KW-1185">Reference proteome</keyword>
<evidence type="ECO:0000256" key="4">
    <source>
        <dbReference type="ARBA" id="ARBA00023034"/>
    </source>
</evidence>
<dbReference type="GO" id="GO:0007030">
    <property type="term" value="P:Golgi organization"/>
    <property type="evidence" value="ECO:0007669"/>
    <property type="project" value="InterPro"/>
</dbReference>
<accession>A0A7I8KSY6</accession>
<keyword evidence="2" id="KW-0812">Transmembrane</keyword>
<organism evidence="9 10">
    <name type="scientific">Spirodela intermedia</name>
    <name type="common">Intermediate duckweed</name>
    <dbReference type="NCBI Taxonomy" id="51605"/>
    <lineage>
        <taxon>Eukaryota</taxon>
        <taxon>Viridiplantae</taxon>
        <taxon>Streptophyta</taxon>
        <taxon>Embryophyta</taxon>
        <taxon>Tracheophyta</taxon>
        <taxon>Spermatophyta</taxon>
        <taxon>Magnoliopsida</taxon>
        <taxon>Liliopsida</taxon>
        <taxon>Araceae</taxon>
        <taxon>Lemnoideae</taxon>
        <taxon>Spirodela</taxon>
    </lineage>
</organism>
<dbReference type="PANTHER" id="PTHR13815:SF5">
    <property type="entry name" value="GOLGIN CANDIDATE 2"/>
    <property type="match status" value="1"/>
</dbReference>
<dbReference type="OrthoDB" id="248903at2759"/>
<dbReference type="InterPro" id="IPR019177">
    <property type="entry name" value="Golgin_subfamily_A_member_5"/>
</dbReference>
<comment type="subcellular location">
    <subcellularLocation>
        <location evidence="1">Golgi apparatus membrane</location>
    </subcellularLocation>
</comment>
<dbReference type="GO" id="GO:0000301">
    <property type="term" value="P:retrograde transport, vesicle recycling within Golgi"/>
    <property type="evidence" value="ECO:0007669"/>
    <property type="project" value="TreeGrafter"/>
</dbReference>
<evidence type="ECO:0000256" key="5">
    <source>
        <dbReference type="ARBA" id="ARBA00023054"/>
    </source>
</evidence>
<dbReference type="Proteomes" id="UP000663760">
    <property type="component" value="Chromosome 8"/>
</dbReference>
<dbReference type="EMBL" id="LR746271">
    <property type="protein sequence ID" value="CAA7400880.1"/>
    <property type="molecule type" value="Genomic_DNA"/>
</dbReference>
<evidence type="ECO:0000256" key="8">
    <source>
        <dbReference type="SAM" id="MobiDB-lite"/>
    </source>
</evidence>
<evidence type="ECO:0000256" key="2">
    <source>
        <dbReference type="ARBA" id="ARBA00022692"/>
    </source>
</evidence>
<feature type="region of interest" description="Disordered" evidence="8">
    <location>
        <begin position="128"/>
        <end position="213"/>
    </location>
</feature>
<sequence length="564" mass="62229">MAGWISSKLKVAENLLHQHVFPNRRSSGKPGRHAEAALAGENVQHPHTARDGTTTDSYVGSDARRTIVLPEAAGAAPDPLNDRLSLESRGDIGAAVSKTSIDKKLIEKAHTGIPAVAAWGKARDVDSSVSKEDEGIMVQPVTDLKGQAGAGRSETGSVEDVQESAVTLHGSPDMLSRITPKSSGSSESDSDSASSSDSEYESERKMERRKRKERVLAEKAAALAAEAIKERENLVARLEGEKQSLEKVVEERQKQQAQEASQLQSSMMEAMEAVEREKQKHNSTRMEALALLAELETRNAELARSLATTQWDLQVEVNRVMELREMVESKELAQEECQIFVRMLLQTMSASSPIHLDFFFSKRNEYEREALEAEYYFICDKIGQMKEKVGSLERNIQSTEGLLHPTEVEIELKKRLEQFTDHLIQKQAQVESLSSEKATLLFRIETISRLLEEEGKNSPEGSARVDIEAGGRVNRPAALYSTLRPLIRAKIDSGERQLGSFVRQVDDVFAAGAVFLRKNPAAKVAAWAYLVCLHLWVAYILTSDSSPAAMAGSSSERINKTSVS</sequence>
<evidence type="ECO:0000256" key="7">
    <source>
        <dbReference type="SAM" id="Coils"/>
    </source>
</evidence>
<dbReference type="GO" id="GO:0000139">
    <property type="term" value="C:Golgi membrane"/>
    <property type="evidence" value="ECO:0007669"/>
    <property type="project" value="UniProtKB-SubCell"/>
</dbReference>
<feature type="compositionally biased region" description="Low complexity" evidence="8">
    <location>
        <begin position="182"/>
        <end position="197"/>
    </location>
</feature>
<dbReference type="AlphaFoldDB" id="A0A7I8KSY6"/>
<evidence type="ECO:0000313" key="9">
    <source>
        <dbReference type="EMBL" id="CAA7400880.1"/>
    </source>
</evidence>
<keyword evidence="5 7" id="KW-0175">Coiled coil</keyword>
<dbReference type="Pfam" id="PF09787">
    <property type="entry name" value="Golgin_A5"/>
    <property type="match status" value="1"/>
</dbReference>
<evidence type="ECO:0000313" key="10">
    <source>
        <dbReference type="Proteomes" id="UP000663760"/>
    </source>
</evidence>
<proteinExistence type="predicted"/>